<name>A0AA36JEQ4_9DINO</name>
<dbReference type="AlphaFoldDB" id="A0AA36JEQ4"/>
<evidence type="ECO:0000313" key="3">
    <source>
        <dbReference type="EMBL" id="CAJ1403696.1"/>
    </source>
</evidence>
<evidence type="ECO:0000313" key="4">
    <source>
        <dbReference type="Proteomes" id="UP001178507"/>
    </source>
</evidence>
<accession>A0AA36JEQ4</accession>
<protein>
    <submittedName>
        <fullName evidence="3">Uncharacterized protein</fullName>
    </submittedName>
</protein>
<evidence type="ECO:0000256" key="2">
    <source>
        <dbReference type="SAM" id="MobiDB-lite"/>
    </source>
</evidence>
<feature type="coiled-coil region" evidence="1">
    <location>
        <begin position="178"/>
        <end position="205"/>
    </location>
</feature>
<feature type="compositionally biased region" description="Basic and acidic residues" evidence="2">
    <location>
        <begin position="253"/>
        <end position="264"/>
    </location>
</feature>
<evidence type="ECO:0000256" key="1">
    <source>
        <dbReference type="SAM" id="Coils"/>
    </source>
</evidence>
<comment type="caution">
    <text evidence="3">The sequence shown here is derived from an EMBL/GenBank/DDBJ whole genome shotgun (WGS) entry which is preliminary data.</text>
</comment>
<dbReference type="Proteomes" id="UP001178507">
    <property type="component" value="Unassembled WGS sequence"/>
</dbReference>
<keyword evidence="1" id="KW-0175">Coiled coil</keyword>
<organism evidence="3 4">
    <name type="scientific">Effrenium voratum</name>
    <dbReference type="NCBI Taxonomy" id="2562239"/>
    <lineage>
        <taxon>Eukaryota</taxon>
        <taxon>Sar</taxon>
        <taxon>Alveolata</taxon>
        <taxon>Dinophyceae</taxon>
        <taxon>Suessiales</taxon>
        <taxon>Symbiodiniaceae</taxon>
        <taxon>Effrenium</taxon>
    </lineage>
</organism>
<feature type="region of interest" description="Disordered" evidence="2">
    <location>
        <begin position="225"/>
        <end position="290"/>
    </location>
</feature>
<gene>
    <name evidence="3" type="ORF">EVOR1521_LOCUS26311</name>
</gene>
<keyword evidence="4" id="KW-1185">Reference proteome</keyword>
<proteinExistence type="predicted"/>
<reference evidence="3" key="1">
    <citation type="submission" date="2023-08" db="EMBL/GenBank/DDBJ databases">
        <authorList>
            <person name="Chen Y."/>
            <person name="Shah S."/>
            <person name="Dougan E. K."/>
            <person name="Thang M."/>
            <person name="Chan C."/>
        </authorList>
    </citation>
    <scope>NUCLEOTIDE SEQUENCE</scope>
</reference>
<sequence length="323" mass="34725">MPEHPRPLKDKVLEVVFPDGHGDVRVASVDLRGGAIVLQEAGIGDNMEVLAQNPVSFRFEDVSAAVPSGSSVKIMAKKDNKVLVQMNFAPGKVAEPKAWADVINQALHRGPGPCAGSAAKGVGEGRSESDMLRALIAKRADQVKLLETLSERKDEQLIQLQNHLEGVLERLQLGQDLYTEQQQVIQAQQAKVEELQSTLEAAAAVEAACERNAAQAAAGARAAARAGSQGLVPGNLPPRQRKEQMKQQSGVKQSKDSEDADSHKVSNPMSRSARGERSHGSRKWTSNRGAGGTVIVSENWSATSTHGDRDCHDMSRRLMANVL</sequence>
<dbReference type="EMBL" id="CAUJNA010003505">
    <property type="protein sequence ID" value="CAJ1403696.1"/>
    <property type="molecule type" value="Genomic_DNA"/>
</dbReference>